<comment type="caution">
    <text evidence="9">The sequence shown here is derived from an EMBL/GenBank/DDBJ whole genome shotgun (WGS) entry which is preliminary data.</text>
</comment>
<feature type="transmembrane region" description="Helical" evidence="7">
    <location>
        <begin position="20"/>
        <end position="39"/>
    </location>
</feature>
<evidence type="ECO:0000259" key="8">
    <source>
        <dbReference type="PROSITE" id="PS50885"/>
    </source>
</evidence>
<evidence type="ECO:0000256" key="4">
    <source>
        <dbReference type="ARBA" id="ARBA00022679"/>
    </source>
</evidence>
<dbReference type="PROSITE" id="PS50885">
    <property type="entry name" value="HAMP"/>
    <property type="match status" value="1"/>
</dbReference>
<keyword evidence="6 7" id="KW-0472">Membrane</keyword>
<dbReference type="InterPro" id="IPR003594">
    <property type="entry name" value="HATPase_dom"/>
</dbReference>
<keyword evidence="4" id="KW-0808">Transferase</keyword>
<dbReference type="OrthoDB" id="9776552at2"/>
<reference evidence="9" key="1">
    <citation type="submission" date="2016-02" db="EMBL/GenBank/DDBJ databases">
        <title>Genome sequence of Bacillus trypoxylicola KCTC 13244(T).</title>
        <authorList>
            <person name="Jeong H."/>
            <person name="Park S.-H."/>
            <person name="Choi S.-K."/>
        </authorList>
    </citation>
    <scope>NUCLEOTIDE SEQUENCE [LARGE SCALE GENOMIC DNA]</scope>
    <source>
        <strain evidence="9">KCTC 13244</strain>
    </source>
</reference>
<evidence type="ECO:0000256" key="2">
    <source>
        <dbReference type="ARBA" id="ARBA00022475"/>
    </source>
</evidence>
<proteinExistence type="predicted"/>
<keyword evidence="2" id="KW-1003">Cell membrane</keyword>
<evidence type="ECO:0000256" key="7">
    <source>
        <dbReference type="SAM" id="Phobius"/>
    </source>
</evidence>
<dbReference type="AlphaFoldDB" id="A0A161QBG0"/>
<keyword evidence="7" id="KW-0812">Transmembrane</keyword>
<name>A0A161QBG0_9BACI</name>
<accession>A0A161QBG0</accession>
<evidence type="ECO:0000256" key="3">
    <source>
        <dbReference type="ARBA" id="ARBA00022553"/>
    </source>
</evidence>
<dbReference type="GO" id="GO:0000155">
    <property type="term" value="F:phosphorelay sensor kinase activity"/>
    <property type="evidence" value="ECO:0007669"/>
    <property type="project" value="InterPro"/>
</dbReference>
<feature type="transmembrane region" description="Helical" evidence="7">
    <location>
        <begin position="285"/>
        <end position="304"/>
    </location>
</feature>
<evidence type="ECO:0000256" key="1">
    <source>
        <dbReference type="ARBA" id="ARBA00004651"/>
    </source>
</evidence>
<evidence type="ECO:0000313" key="9">
    <source>
        <dbReference type="EMBL" id="KYG35257.1"/>
    </source>
</evidence>
<dbReference type="PANTHER" id="PTHR34220">
    <property type="entry name" value="SENSOR HISTIDINE KINASE YPDA"/>
    <property type="match status" value="1"/>
</dbReference>
<comment type="subcellular location">
    <subcellularLocation>
        <location evidence="1">Cell membrane</location>
        <topology evidence="1">Multi-pass membrane protein</topology>
    </subcellularLocation>
</comment>
<dbReference type="InterPro" id="IPR036890">
    <property type="entry name" value="HATPase_C_sf"/>
</dbReference>
<dbReference type="SUPFAM" id="SSF55874">
    <property type="entry name" value="ATPase domain of HSP90 chaperone/DNA topoisomerase II/histidine kinase"/>
    <property type="match status" value="1"/>
</dbReference>
<dbReference type="InterPro" id="IPR010559">
    <property type="entry name" value="Sig_transdc_His_kin_internal"/>
</dbReference>
<dbReference type="RefSeq" id="WP_061947421.1">
    <property type="nucleotide sequence ID" value="NZ_LTAO01000001.1"/>
</dbReference>
<dbReference type="PANTHER" id="PTHR34220:SF7">
    <property type="entry name" value="SENSOR HISTIDINE KINASE YPDA"/>
    <property type="match status" value="1"/>
</dbReference>
<dbReference type="Gene3D" id="3.30.565.10">
    <property type="entry name" value="Histidine kinase-like ATPase, C-terminal domain"/>
    <property type="match status" value="1"/>
</dbReference>
<evidence type="ECO:0000256" key="5">
    <source>
        <dbReference type="ARBA" id="ARBA00022777"/>
    </source>
</evidence>
<dbReference type="InterPro" id="IPR003660">
    <property type="entry name" value="HAMP_dom"/>
</dbReference>
<sequence>MLNKLPRFNDIKIRNKLLVLYLLLVLIPIIFTNVFFYHMTINTIRKQKINDVQLIMNQISNEFIVTVDQAVGVSTRFYTDAEMYDFFETEYERAIDYIEAYDYYLRYLNRITPIYYSIQSVTFYTNNASVLFAGGVRPIDDQSDDVNWYDAVKEEKLGPIVLRPNPQTNKSLFSVIRELNYYKNKVNYEKIIKVDINPLIIEQIFSNVTLQGDVYLINEKGYIEYSTNQLVEWSGGDVPFHSIELPERILLEESVLHTNYLKDWKITGVIDEREALEEVYKSSRVIFLLACINFLFPSLLIIFISRSLNVRITKVLHYMKKAKDHSFETIKNSDDKDEIGQLTLEFNRMSKTINSLINEVYLANIQKKDLEIKEKQAQLSALRSQINPHFLFNALETIRMRSLMKNEEETAKIIQNMAKIFRNSLTWEKEWVTIKNELKIIHCFLEIQKYRFNEKIEFQIDCDEAALDYLIPNMTFLPFVENASIHGIEAIKEKGRIHLNIDHVDGQIIFTLTDNGAGMSKEKLEELIRSVKEDESMGDHVGIKNVYYRLKLYYQEDFDFSIYSSPNIGTTVVIKLLHAQKTD</sequence>
<dbReference type="Pfam" id="PF02518">
    <property type="entry name" value="HATPase_c"/>
    <property type="match status" value="1"/>
</dbReference>
<keyword evidence="7" id="KW-1133">Transmembrane helix</keyword>
<keyword evidence="3" id="KW-0597">Phosphoprotein</keyword>
<dbReference type="EMBL" id="LTAO01000001">
    <property type="protein sequence ID" value="KYG35257.1"/>
    <property type="molecule type" value="Genomic_DNA"/>
</dbReference>
<dbReference type="InterPro" id="IPR050640">
    <property type="entry name" value="Bact_2-comp_sensor_kinase"/>
</dbReference>
<organism evidence="9 10">
    <name type="scientific">Alkalihalobacillus trypoxylicola</name>
    <dbReference type="NCBI Taxonomy" id="519424"/>
    <lineage>
        <taxon>Bacteria</taxon>
        <taxon>Bacillati</taxon>
        <taxon>Bacillota</taxon>
        <taxon>Bacilli</taxon>
        <taxon>Bacillales</taxon>
        <taxon>Bacillaceae</taxon>
        <taxon>Alkalihalobacillus</taxon>
    </lineage>
</organism>
<gene>
    <name evidence="9" type="ORF">AZF04_02660</name>
</gene>
<protein>
    <submittedName>
        <fullName evidence="9">Histidine kinase</fullName>
    </submittedName>
</protein>
<dbReference type="Pfam" id="PF06580">
    <property type="entry name" value="His_kinase"/>
    <property type="match status" value="1"/>
</dbReference>
<dbReference type="GO" id="GO:0005886">
    <property type="term" value="C:plasma membrane"/>
    <property type="evidence" value="ECO:0007669"/>
    <property type="project" value="UniProtKB-SubCell"/>
</dbReference>
<evidence type="ECO:0000256" key="6">
    <source>
        <dbReference type="ARBA" id="ARBA00023136"/>
    </source>
</evidence>
<dbReference type="Proteomes" id="UP000075806">
    <property type="component" value="Unassembled WGS sequence"/>
</dbReference>
<dbReference type="STRING" id="519424.AZF04_02660"/>
<evidence type="ECO:0000313" key="10">
    <source>
        <dbReference type="Proteomes" id="UP000075806"/>
    </source>
</evidence>
<dbReference type="Gene3D" id="6.10.340.10">
    <property type="match status" value="1"/>
</dbReference>
<keyword evidence="10" id="KW-1185">Reference proteome</keyword>
<feature type="domain" description="HAMP" evidence="8">
    <location>
        <begin position="306"/>
        <end position="358"/>
    </location>
</feature>
<keyword evidence="5 9" id="KW-0418">Kinase</keyword>